<evidence type="ECO:0000313" key="3">
    <source>
        <dbReference type="EMBL" id="NYE82254.1"/>
    </source>
</evidence>
<feature type="compositionally biased region" description="Basic and acidic residues" evidence="1">
    <location>
        <begin position="102"/>
        <end position="118"/>
    </location>
</feature>
<keyword evidence="2" id="KW-1133">Transmembrane helix</keyword>
<keyword evidence="2" id="KW-0812">Transmembrane</keyword>
<feature type="region of interest" description="Disordered" evidence="1">
    <location>
        <begin position="70"/>
        <end position="118"/>
    </location>
</feature>
<comment type="caution">
    <text evidence="3">The sequence shown here is derived from an EMBL/GenBank/DDBJ whole genome shotgun (WGS) entry which is preliminary data.</text>
</comment>
<gene>
    <name evidence="3" type="ORF">FHW18_001525</name>
</gene>
<keyword evidence="2" id="KW-0472">Membrane</keyword>
<proteinExistence type="predicted"/>
<keyword evidence="4" id="KW-1185">Reference proteome</keyword>
<dbReference type="Proteomes" id="UP000542125">
    <property type="component" value="Unassembled WGS sequence"/>
</dbReference>
<feature type="compositionally biased region" description="Polar residues" evidence="1">
    <location>
        <begin position="70"/>
        <end position="82"/>
    </location>
</feature>
<reference evidence="3 4" key="1">
    <citation type="submission" date="2020-07" db="EMBL/GenBank/DDBJ databases">
        <title>Genomic Encyclopedia of Type Strains, Phase IV (KMG-V): Genome sequencing to study the core and pangenomes of soil and plant-associated prokaryotes.</title>
        <authorList>
            <person name="Whitman W."/>
        </authorList>
    </citation>
    <scope>NUCLEOTIDE SEQUENCE [LARGE SCALE GENOMIC DNA]</scope>
    <source>
        <strain evidence="3 4">SAS40</strain>
    </source>
</reference>
<accession>A0A7Y9ISS4</accession>
<organism evidence="3 4">
    <name type="scientific">Pigmentiphaga litoralis</name>
    <dbReference type="NCBI Taxonomy" id="516702"/>
    <lineage>
        <taxon>Bacteria</taxon>
        <taxon>Pseudomonadati</taxon>
        <taxon>Pseudomonadota</taxon>
        <taxon>Betaproteobacteria</taxon>
        <taxon>Burkholderiales</taxon>
        <taxon>Alcaligenaceae</taxon>
        <taxon>Pigmentiphaga</taxon>
    </lineage>
</organism>
<dbReference type="RefSeq" id="WP_179584933.1">
    <property type="nucleotide sequence ID" value="NZ_JACBYR010000001.1"/>
</dbReference>
<dbReference type="AlphaFoldDB" id="A0A7Y9ISS4"/>
<dbReference type="EMBL" id="JACBYR010000001">
    <property type="protein sequence ID" value="NYE82254.1"/>
    <property type="molecule type" value="Genomic_DNA"/>
</dbReference>
<protein>
    <submittedName>
        <fullName evidence="3">Uncharacterized protein</fullName>
    </submittedName>
</protein>
<evidence type="ECO:0000313" key="4">
    <source>
        <dbReference type="Proteomes" id="UP000542125"/>
    </source>
</evidence>
<sequence>MTDTLGKLIRITLVAAIALAGLFMALVFVASAAIAVGVMFLIAKVRGKPFMAADLFTTLSRGGFKRSQGFTFRTGGQSQSQEAARGGAANDAGTARRPRPAVRMDRSKVTDVEARDVA</sequence>
<feature type="transmembrane region" description="Helical" evidence="2">
    <location>
        <begin position="12"/>
        <end position="42"/>
    </location>
</feature>
<name>A0A7Y9ISS4_9BURK</name>
<evidence type="ECO:0000256" key="2">
    <source>
        <dbReference type="SAM" id="Phobius"/>
    </source>
</evidence>
<evidence type="ECO:0000256" key="1">
    <source>
        <dbReference type="SAM" id="MobiDB-lite"/>
    </source>
</evidence>